<dbReference type="GO" id="GO:0008270">
    <property type="term" value="F:zinc ion binding"/>
    <property type="evidence" value="ECO:0007669"/>
    <property type="project" value="UniProtKB-KW"/>
</dbReference>
<dbReference type="Pfam" id="PF13639">
    <property type="entry name" value="zf-RING_2"/>
    <property type="match status" value="1"/>
</dbReference>
<evidence type="ECO:0000256" key="4">
    <source>
        <dbReference type="PROSITE-ProRule" id="PRU00322"/>
    </source>
</evidence>
<evidence type="ECO:0000256" key="3">
    <source>
        <dbReference type="ARBA" id="ARBA00022833"/>
    </source>
</evidence>
<evidence type="ECO:0000313" key="9">
    <source>
        <dbReference type="Proteomes" id="UP000663848"/>
    </source>
</evidence>
<dbReference type="InterPro" id="IPR001841">
    <property type="entry name" value="Znf_RING"/>
</dbReference>
<feature type="domain" description="RING-type" evidence="6">
    <location>
        <begin position="485"/>
        <end position="528"/>
    </location>
</feature>
<feature type="compositionally biased region" description="Low complexity" evidence="5">
    <location>
        <begin position="619"/>
        <end position="640"/>
    </location>
</feature>
<dbReference type="PROSITE" id="PS50199">
    <property type="entry name" value="ZF_RANBP2_2"/>
    <property type="match status" value="1"/>
</dbReference>
<evidence type="ECO:0000256" key="5">
    <source>
        <dbReference type="SAM" id="MobiDB-lite"/>
    </source>
</evidence>
<feature type="region of interest" description="Disordered" evidence="5">
    <location>
        <begin position="613"/>
        <end position="656"/>
    </location>
</feature>
<dbReference type="Gene3D" id="3.40.220.10">
    <property type="entry name" value="Leucine Aminopeptidase, subunit E, domain 1"/>
    <property type="match status" value="1"/>
</dbReference>
<feature type="compositionally biased region" description="Low complexity" evidence="5">
    <location>
        <begin position="448"/>
        <end position="459"/>
    </location>
</feature>
<dbReference type="InterPro" id="IPR001876">
    <property type="entry name" value="Znf_RanBP2"/>
</dbReference>
<keyword evidence="1" id="KW-0479">Metal-binding</keyword>
<evidence type="ECO:0000259" key="7">
    <source>
        <dbReference type="PROSITE" id="PS50199"/>
    </source>
</evidence>
<dbReference type="Pfam" id="PF10021">
    <property type="entry name" value="PARG_cat_microb"/>
    <property type="match status" value="1"/>
</dbReference>
<keyword evidence="2 4" id="KW-0863">Zinc-finger</keyword>
<comment type="caution">
    <text evidence="8">The sequence shown here is derived from an EMBL/GenBank/DDBJ whole genome shotgun (WGS) entry which is preliminary data.</text>
</comment>
<feature type="region of interest" description="Disordered" evidence="5">
    <location>
        <begin position="546"/>
        <end position="572"/>
    </location>
</feature>
<dbReference type="SUPFAM" id="SSF57850">
    <property type="entry name" value="RING/U-box"/>
    <property type="match status" value="1"/>
</dbReference>
<feature type="region of interest" description="Disordered" evidence="5">
    <location>
        <begin position="436"/>
        <end position="461"/>
    </location>
</feature>
<dbReference type="CDD" id="cd16448">
    <property type="entry name" value="RING-H2"/>
    <property type="match status" value="1"/>
</dbReference>
<dbReference type="PROSITE" id="PS01358">
    <property type="entry name" value="ZF_RANBP2_1"/>
    <property type="match status" value="1"/>
</dbReference>
<keyword evidence="3" id="KW-0862">Zinc</keyword>
<feature type="domain" description="RanBP2-type" evidence="7">
    <location>
        <begin position="578"/>
        <end position="607"/>
    </location>
</feature>
<dbReference type="InterPro" id="IPR013083">
    <property type="entry name" value="Znf_RING/FYVE/PHD"/>
</dbReference>
<dbReference type="Proteomes" id="UP000663848">
    <property type="component" value="Unassembled WGS sequence"/>
</dbReference>
<reference evidence="8" key="1">
    <citation type="submission" date="2021-02" db="EMBL/GenBank/DDBJ databases">
        <authorList>
            <person name="Nowell W R."/>
        </authorList>
    </citation>
    <scope>NUCLEOTIDE SEQUENCE</scope>
</reference>
<dbReference type="InterPro" id="IPR043472">
    <property type="entry name" value="Macro_dom-like"/>
</dbReference>
<name>A0A821RLE3_9BILA</name>
<dbReference type="Gene3D" id="3.30.40.10">
    <property type="entry name" value="Zinc/RING finger domain, C3HC4 (zinc finger)"/>
    <property type="match status" value="1"/>
</dbReference>
<feature type="non-terminal residue" evidence="8">
    <location>
        <position position="1"/>
    </location>
</feature>
<feature type="non-terminal residue" evidence="8">
    <location>
        <position position="1168"/>
    </location>
</feature>
<dbReference type="AlphaFoldDB" id="A0A821RLE3"/>
<dbReference type="PROSITE" id="PS50089">
    <property type="entry name" value="ZF_RING_2"/>
    <property type="match status" value="1"/>
</dbReference>
<evidence type="ECO:0000256" key="1">
    <source>
        <dbReference type="ARBA" id="ARBA00022723"/>
    </source>
</evidence>
<dbReference type="SMART" id="SM00184">
    <property type="entry name" value="RING"/>
    <property type="match status" value="1"/>
</dbReference>
<proteinExistence type="predicted"/>
<accession>A0A821RLE3</accession>
<protein>
    <submittedName>
        <fullName evidence="8">Uncharacterized protein</fullName>
    </submittedName>
</protein>
<evidence type="ECO:0000313" key="8">
    <source>
        <dbReference type="EMBL" id="CAF4844343.1"/>
    </source>
</evidence>
<dbReference type="InterPro" id="IPR019261">
    <property type="entry name" value="PARG_cat_microbial"/>
</dbReference>
<gene>
    <name evidence="8" type="ORF">QYT958_LOCUS26681</name>
</gene>
<sequence>RITKTSHAVELDDKDTSFGFKPNSKIRQEYQDFVLKDIMDKYGQLDINSISRPIQGTIITIPATDFNDPFVSPLTISQSYQQYKIDHPQISHDATVYIYWQTMNGDMMLTLANEQIDTDEQQPNLRCLICYIAEKPATKDVHYHENVSYLHSGRPFQHEIVIEEQRYATASRSFFIGCNTDDFMTFCLEIQRSTGRVILSHSGPNSIYNHEQICATFSKFDFDLNQLNFVHVSSGAHTVPIRNLIVTFEKHPDLHPTFDKQFNKALASSTDPVLITRQDTTEGSVVVVNIHDSKDTKSPSFFSQVADKVGAVKDKFIGLFPGGAPTVLTPCSDGVNCLMQYSDRAAIHNSTYSHPCRFSELCRDHEPHLTHEPHKVPRCDSDRNCKDLCNPIHRAEYRHTGRPDFLIPCRNQEKCRNRSDDHRIKYSHGELIVKPINSTQERVSPLAQSNRSSRQQTSSDRSERIVCRFGAGCHDSSDRHRKNECHICEGELTATDDVILTECHHTFHRSCAQKRLDTRNKSDCPICHQQSAITNALSRDTATTITQSTEDVDDLSENIEEESDPVRQMDSEKSIDTNENCWKCDECSVSNAESIKRCQNCGKLKYDISSTFDEEVTNEESPSSKLSVLVSSKSNTSTSETENKTTKQNMKSIVESDEQKSLNTKFSYEGAKPSAQSGVIVYIIDLPSNINDNIRLANLIQSRMENSLQITPIIVKCYSKLSAGFIYVRDNQIKNRLIDEIKQLALDPVEGTSLISFRDKIELISYIVIDKTNERKNVILPKPDEILKRWIQINHGERTSSCDQVNMQFPNIYRIVSTSFDDSVAVMSNPDFLINKLLAHVYVGAQCRYFEDLPKSITKEQLEMAICDLLGIKILPSFSLHIELNKQTSNACIIAADIARECTARNVLYLDGKSISIKENLAFRLFLHPLNEDHDNNDILNHKIFGGQAKIIGQRRRQLILEISNKKVYDECLTFGVLRIGTKSRLIIENYIPLNDPEELEIDADVWYDSEMMHYKPDIMQFIADLDHPIFRYKWNADAWLQKFQNAKSSIFANDAHSDLSSDQIRHLLQMTVMLNTIGVIRKKTYLINNQQIKLNLDSKLRTIVYNHDSLLELSQSIESSNTPYTETKVKVINADCVFVYEECSKKYKKPLLLNMANATSPGGGYRK</sequence>
<organism evidence="8 9">
    <name type="scientific">Rotaria socialis</name>
    <dbReference type="NCBI Taxonomy" id="392032"/>
    <lineage>
        <taxon>Eukaryota</taxon>
        <taxon>Metazoa</taxon>
        <taxon>Spiralia</taxon>
        <taxon>Gnathifera</taxon>
        <taxon>Rotifera</taxon>
        <taxon>Eurotatoria</taxon>
        <taxon>Bdelloidea</taxon>
        <taxon>Philodinida</taxon>
        <taxon>Philodinidae</taxon>
        <taxon>Rotaria</taxon>
    </lineage>
</organism>
<dbReference type="EMBL" id="CAJOBR010006455">
    <property type="protein sequence ID" value="CAF4844343.1"/>
    <property type="molecule type" value="Genomic_DNA"/>
</dbReference>
<feature type="compositionally biased region" description="Acidic residues" evidence="5">
    <location>
        <begin position="550"/>
        <end position="563"/>
    </location>
</feature>
<evidence type="ECO:0000259" key="6">
    <source>
        <dbReference type="PROSITE" id="PS50089"/>
    </source>
</evidence>
<evidence type="ECO:0000256" key="2">
    <source>
        <dbReference type="ARBA" id="ARBA00022771"/>
    </source>
</evidence>